<proteinExistence type="predicted"/>
<evidence type="ECO:0000256" key="3">
    <source>
        <dbReference type="SAM" id="MobiDB-lite"/>
    </source>
</evidence>
<dbReference type="Gene3D" id="2.10.270.10">
    <property type="entry name" value="Cholin Binding"/>
    <property type="match status" value="1"/>
</dbReference>
<dbReference type="GO" id="GO:0033925">
    <property type="term" value="F:mannosyl-glycoprotein endo-beta-N-acetylglucosaminidase activity"/>
    <property type="evidence" value="ECO:0007669"/>
    <property type="project" value="UniProtKB-EC"/>
</dbReference>
<dbReference type="PROSITE" id="PS51170">
    <property type="entry name" value="CW"/>
    <property type="match status" value="3"/>
</dbReference>
<evidence type="ECO:0000256" key="2">
    <source>
        <dbReference type="PROSITE-ProRule" id="PRU00591"/>
    </source>
</evidence>
<dbReference type="Proteomes" id="UP000191056">
    <property type="component" value="Unassembled WGS sequence"/>
</dbReference>
<dbReference type="EC" id="3.2.1.96" evidence="5"/>
<feature type="compositionally biased region" description="Polar residues" evidence="3">
    <location>
        <begin position="149"/>
        <end position="158"/>
    </location>
</feature>
<accession>A0A1V4IRF8</accession>
<keyword evidence="5" id="KW-0378">Hydrolase</keyword>
<keyword evidence="4" id="KW-0732">Signal</keyword>
<sequence>MLKRNLNVISLLVAATSIMSAVPAMAEDVKTVETLDGTVQSAKAYGNGVFLVYGYKADNDDTSIYSATADGKFNKIDGLDSSDFDTQFGDAAKGQYIPVGDYDEKYLDMNNNFKIIEDDLNQTQLDDAAKKLKKKIKKDNDGRFEESFYENTTPQPTQKRPGADSRYPYLDGFSGKWSHYKYKLNDILIGDKLSGKSESTSMIYSDLDGNYVDADYNLGNLTVSTTSASVKIHNTYKTYEIIDDGVTYELKAEVGEVGGNSFLSEGYSDMYRTVNLTIYKKVKGSDDSTYRVVTGDVYFGSGNNKHKVATNGDGSVKVIQNFSKEQASDTIDGIKYPKTSEIYFPTDEDGNSEDVLGLKTGSRYAQPMILSGQKGMTSLFLDITNNKVYAETISLKQKNGYRYIDKSDDDSLDIEQGSSSIAKPSGNLWAVSKGYIYAYDQTKNAFVKQYKVDRSMNKISMSGTNNVIVWNEDKNAYSIIYNKPAAGAAGSATQNTTTGAAVVVGGAAKAGWLKNTDSTWSYIKADGTKFIGWMKDNEKWYYIKSNGVMATGWINDNGTWYYLNISGDMKTGWINDNGNWYYCDASGAMLANTSVDGYTLGNDGAWIK</sequence>
<name>A0A1V4IRF8_9CLOT</name>
<evidence type="ECO:0000313" key="6">
    <source>
        <dbReference type="Proteomes" id="UP000191056"/>
    </source>
</evidence>
<evidence type="ECO:0000256" key="1">
    <source>
        <dbReference type="ARBA" id="ARBA00022737"/>
    </source>
</evidence>
<evidence type="ECO:0000313" key="5">
    <source>
        <dbReference type="EMBL" id="OPJ62516.1"/>
    </source>
</evidence>
<dbReference type="InterPro" id="IPR018337">
    <property type="entry name" value="Cell_wall/Cho-bd_repeat"/>
</dbReference>
<dbReference type="Pfam" id="PF01473">
    <property type="entry name" value="Choline_bind_1"/>
    <property type="match status" value="1"/>
</dbReference>
<dbReference type="AlphaFoldDB" id="A0A1V4IRF8"/>
<dbReference type="SUPFAM" id="SSF69360">
    <property type="entry name" value="Cell wall binding repeat"/>
    <property type="match status" value="1"/>
</dbReference>
<dbReference type="Pfam" id="PF19127">
    <property type="entry name" value="Choline_bind_3"/>
    <property type="match status" value="1"/>
</dbReference>
<dbReference type="EMBL" id="MZGT01000023">
    <property type="protein sequence ID" value="OPJ62516.1"/>
    <property type="molecule type" value="Genomic_DNA"/>
</dbReference>
<feature type="signal peptide" evidence="4">
    <location>
        <begin position="1"/>
        <end position="26"/>
    </location>
</feature>
<keyword evidence="1" id="KW-0677">Repeat</keyword>
<feature type="repeat" description="Cell wall-binding" evidence="2">
    <location>
        <begin position="570"/>
        <end position="589"/>
    </location>
</feature>
<dbReference type="STRING" id="225345.CLCHR_20300"/>
<keyword evidence="6" id="KW-1185">Reference proteome</keyword>
<protein>
    <submittedName>
        <fullName evidence="5">Putative endo-beta-N-acetylglucosaminidase</fullName>
        <ecNumber evidence="5">3.2.1.96</ecNumber>
    </submittedName>
</protein>
<gene>
    <name evidence="5" type="primary">lytB_2</name>
    <name evidence="5" type="ORF">CLCHR_20300</name>
</gene>
<reference evidence="5 6" key="1">
    <citation type="submission" date="2017-03" db="EMBL/GenBank/DDBJ databases">
        <title>Genome sequence of Clostridium chromiireducens DSM 23318.</title>
        <authorList>
            <person name="Poehlein A."/>
            <person name="Daniel R."/>
        </authorList>
    </citation>
    <scope>NUCLEOTIDE SEQUENCE [LARGE SCALE GENOMIC DNA]</scope>
    <source>
        <strain evidence="5 6">DSM 23318</strain>
    </source>
</reference>
<feature type="repeat" description="Cell wall-binding" evidence="2">
    <location>
        <begin position="530"/>
        <end position="549"/>
    </location>
</feature>
<keyword evidence="5" id="KW-0326">Glycosidase</keyword>
<dbReference type="RefSeq" id="WP_278336996.1">
    <property type="nucleotide sequence ID" value="NZ_MZGT01000023.1"/>
</dbReference>
<feature type="chain" id="PRO_5013274190" evidence="4">
    <location>
        <begin position="27"/>
        <end position="608"/>
    </location>
</feature>
<feature type="repeat" description="Cell wall-binding" evidence="2">
    <location>
        <begin position="550"/>
        <end position="569"/>
    </location>
</feature>
<organism evidence="5 6">
    <name type="scientific">Clostridium chromiireducens</name>
    <dbReference type="NCBI Taxonomy" id="225345"/>
    <lineage>
        <taxon>Bacteria</taxon>
        <taxon>Bacillati</taxon>
        <taxon>Bacillota</taxon>
        <taxon>Clostridia</taxon>
        <taxon>Eubacteriales</taxon>
        <taxon>Clostridiaceae</taxon>
        <taxon>Clostridium</taxon>
    </lineage>
</organism>
<comment type="caution">
    <text evidence="5">The sequence shown here is derived from an EMBL/GenBank/DDBJ whole genome shotgun (WGS) entry which is preliminary data.</text>
</comment>
<feature type="region of interest" description="Disordered" evidence="3">
    <location>
        <begin position="145"/>
        <end position="165"/>
    </location>
</feature>
<evidence type="ECO:0000256" key="4">
    <source>
        <dbReference type="SAM" id="SignalP"/>
    </source>
</evidence>